<reference evidence="1" key="1">
    <citation type="submission" date="2013-11" db="EMBL/GenBank/DDBJ databases">
        <title>Comparative genomics of Ignicoccus.</title>
        <authorList>
            <person name="Podar M."/>
        </authorList>
    </citation>
    <scope>NUCLEOTIDE SEQUENCE</scope>
    <source>
        <strain evidence="1">DSM 13166</strain>
    </source>
</reference>
<sequence length="65" mass="7405">MKELEGYDPKLVIVEVPGRAKEIGILLENVKKENTVRLFDISSKEGSLRHIGRAYVYEIVMGEDK</sequence>
<gene>
    <name evidence="1" type="ORF">IPA_07725</name>
</gene>
<dbReference type="KEGG" id="ipc:IPA_07725"/>
<protein>
    <submittedName>
        <fullName evidence="1">Uncharacterized protein</fullName>
    </submittedName>
</protein>
<keyword evidence="2" id="KW-1185">Reference proteome</keyword>
<dbReference type="Proteomes" id="UP001063698">
    <property type="component" value="Chromosome"/>
</dbReference>
<proteinExistence type="predicted"/>
<name>A0A977PL63_9CREN</name>
<dbReference type="AlphaFoldDB" id="A0A977PL63"/>
<organism evidence="1 2">
    <name type="scientific">Ignicoccus pacificus DSM 13166</name>
    <dbReference type="NCBI Taxonomy" id="940294"/>
    <lineage>
        <taxon>Archaea</taxon>
        <taxon>Thermoproteota</taxon>
        <taxon>Thermoprotei</taxon>
        <taxon>Desulfurococcales</taxon>
        <taxon>Desulfurococcaceae</taxon>
        <taxon>Ignicoccus</taxon>
    </lineage>
</organism>
<evidence type="ECO:0000313" key="1">
    <source>
        <dbReference type="EMBL" id="UXD22727.1"/>
    </source>
</evidence>
<dbReference type="EMBL" id="CP006868">
    <property type="protein sequence ID" value="UXD22727.1"/>
    <property type="molecule type" value="Genomic_DNA"/>
</dbReference>
<evidence type="ECO:0000313" key="2">
    <source>
        <dbReference type="Proteomes" id="UP001063698"/>
    </source>
</evidence>
<accession>A0A977PL63</accession>